<reference evidence="2" key="1">
    <citation type="journal article" date="2019" name="Int. J. Syst. Evol. Microbiol.">
        <title>The Global Catalogue of Microorganisms (GCM) 10K type strain sequencing project: providing services to taxonomists for standard genome sequencing and annotation.</title>
        <authorList>
            <consortium name="The Broad Institute Genomics Platform"/>
            <consortium name="The Broad Institute Genome Sequencing Center for Infectious Disease"/>
            <person name="Wu L."/>
            <person name="Ma J."/>
        </authorList>
    </citation>
    <scope>NUCLEOTIDE SEQUENCE [LARGE SCALE GENOMIC DNA]</scope>
    <source>
        <strain evidence="2">XZYJ18</strain>
    </source>
</reference>
<evidence type="ECO:0000313" key="2">
    <source>
        <dbReference type="Proteomes" id="UP001595923"/>
    </source>
</evidence>
<proteinExistence type="predicted"/>
<evidence type="ECO:0000313" key="1">
    <source>
        <dbReference type="EMBL" id="MFC4562827.1"/>
    </source>
</evidence>
<dbReference type="EMBL" id="JBHSFQ010000011">
    <property type="protein sequence ID" value="MFC4562827.1"/>
    <property type="molecule type" value="Genomic_DNA"/>
</dbReference>
<protein>
    <recommendedName>
        <fullName evidence="3">Protein phosphatase 2C domain-containing protein</fullName>
    </recommendedName>
</protein>
<gene>
    <name evidence="1" type="ORF">ACFO4E_13250</name>
</gene>
<evidence type="ECO:0008006" key="3">
    <source>
        <dbReference type="Google" id="ProtNLM"/>
    </source>
</evidence>
<accession>A0ABV9DWL2</accession>
<sequence length="272" mass="29541">MTLLSASAAVHHAAKDGNSAAEYEDAWSVARPTQPDEEFDARGWRCAVADGASESLLAGRWAGELVREFAGSVAAADPASFAAAVRRAADRWPAVVARYTEQRENEGRPVKWYERPGLEKGAHATLLTVEVAPGAHDADGTGEARAGWRASALGDTCVFQIRDDDLLTAFPMADSASFDTSPPLVGSRDPDTALLAERVLSHTGDLRGGDDLYLATDALAAWFLTRYERGERPWRVLCDLGVTVGFDEWLARERSDGRMRNDDVTLVHLNAW</sequence>
<comment type="caution">
    <text evidence="1">The sequence shown here is derived from an EMBL/GenBank/DDBJ whole genome shotgun (WGS) entry which is preliminary data.</text>
</comment>
<name>A0ABV9DWL2_9ACTN</name>
<dbReference type="Proteomes" id="UP001595923">
    <property type="component" value="Unassembled WGS sequence"/>
</dbReference>
<keyword evidence="2" id="KW-1185">Reference proteome</keyword>
<organism evidence="1 2">
    <name type="scientific">Nocardiopsis mangrovi</name>
    <dbReference type="NCBI Taxonomy" id="1179818"/>
    <lineage>
        <taxon>Bacteria</taxon>
        <taxon>Bacillati</taxon>
        <taxon>Actinomycetota</taxon>
        <taxon>Actinomycetes</taxon>
        <taxon>Streptosporangiales</taxon>
        <taxon>Nocardiopsidaceae</taxon>
        <taxon>Nocardiopsis</taxon>
    </lineage>
</organism>
<dbReference type="RefSeq" id="WP_378574354.1">
    <property type="nucleotide sequence ID" value="NZ_JBHSFQ010000011.1"/>
</dbReference>